<dbReference type="SUPFAM" id="SSF54637">
    <property type="entry name" value="Thioesterase/thiol ester dehydrase-isomerase"/>
    <property type="match status" value="1"/>
</dbReference>
<dbReference type="CDD" id="cd00586">
    <property type="entry name" value="4HBT"/>
    <property type="match status" value="1"/>
</dbReference>
<keyword evidence="2" id="KW-1185">Reference proteome</keyword>
<organism evidence="1 2">
    <name type="scientific">Parasedimentitalea marina</name>
    <dbReference type="NCBI Taxonomy" id="2483033"/>
    <lineage>
        <taxon>Bacteria</taxon>
        <taxon>Pseudomonadati</taxon>
        <taxon>Pseudomonadota</taxon>
        <taxon>Alphaproteobacteria</taxon>
        <taxon>Rhodobacterales</taxon>
        <taxon>Paracoccaceae</taxon>
        <taxon>Parasedimentitalea</taxon>
    </lineage>
</organism>
<gene>
    <name evidence="1" type="ORF">EBB79_19915</name>
</gene>
<proteinExistence type="predicted"/>
<reference evidence="1 2" key="1">
    <citation type="submission" date="2018-10" db="EMBL/GenBank/DDBJ databases">
        <title>Parasedimentitalea marina sp. nov., a psychrophilic bacterium isolated from deep seawater of the New Britain Trench.</title>
        <authorList>
            <person name="Cao J."/>
        </authorList>
    </citation>
    <scope>NUCLEOTIDE SEQUENCE [LARGE SCALE GENOMIC DNA]</scope>
    <source>
        <strain evidence="1 2">W43</strain>
    </source>
</reference>
<dbReference type="Gene3D" id="3.10.129.10">
    <property type="entry name" value="Hotdog Thioesterase"/>
    <property type="match status" value="1"/>
</dbReference>
<accession>A0A3T0N793</accession>
<dbReference type="Proteomes" id="UP000283063">
    <property type="component" value="Chromosome"/>
</dbReference>
<name>A0A3T0N793_9RHOB</name>
<dbReference type="RefSeq" id="WP_127750510.1">
    <property type="nucleotide sequence ID" value="NZ_CP033219.1"/>
</dbReference>
<dbReference type="Pfam" id="PF13279">
    <property type="entry name" value="4HBT_2"/>
    <property type="match status" value="1"/>
</dbReference>
<sequence>MTTPDPVPALANFTHEIRVGWGDCDPARIAYTGRLPWFALEAIDAWWEHNLGGDGWFQMELDRGTGTPFVHMSIDFRSPVTPRHRLICEVWPCKLGSSSIAFRVNARQDGKLSFEGKFVCVFIAPETFTSKPAPPDIRDIVTPLIRPE</sequence>
<dbReference type="InterPro" id="IPR029069">
    <property type="entry name" value="HotDog_dom_sf"/>
</dbReference>
<protein>
    <submittedName>
        <fullName evidence="1">Acyl-CoA thioesterase</fullName>
    </submittedName>
</protein>
<dbReference type="OrthoDB" id="7204167at2"/>
<evidence type="ECO:0000313" key="1">
    <source>
        <dbReference type="EMBL" id="AZV79923.1"/>
    </source>
</evidence>
<dbReference type="EMBL" id="CP033219">
    <property type="protein sequence ID" value="AZV79923.1"/>
    <property type="molecule type" value="Genomic_DNA"/>
</dbReference>
<dbReference type="KEGG" id="sedi:EBB79_19915"/>
<dbReference type="AlphaFoldDB" id="A0A3T0N793"/>
<evidence type="ECO:0000313" key="2">
    <source>
        <dbReference type="Proteomes" id="UP000283063"/>
    </source>
</evidence>